<proteinExistence type="predicted"/>
<protein>
    <submittedName>
        <fullName evidence="1">Uncharacterized protein</fullName>
    </submittedName>
</protein>
<name>A0ACB9RPN2_9MYRT</name>
<dbReference type="Proteomes" id="UP001057402">
    <property type="component" value="Chromosome 3"/>
</dbReference>
<organism evidence="1 2">
    <name type="scientific">Melastoma candidum</name>
    <dbReference type="NCBI Taxonomy" id="119954"/>
    <lineage>
        <taxon>Eukaryota</taxon>
        <taxon>Viridiplantae</taxon>
        <taxon>Streptophyta</taxon>
        <taxon>Embryophyta</taxon>
        <taxon>Tracheophyta</taxon>
        <taxon>Spermatophyta</taxon>
        <taxon>Magnoliopsida</taxon>
        <taxon>eudicotyledons</taxon>
        <taxon>Gunneridae</taxon>
        <taxon>Pentapetalae</taxon>
        <taxon>rosids</taxon>
        <taxon>malvids</taxon>
        <taxon>Myrtales</taxon>
        <taxon>Melastomataceae</taxon>
        <taxon>Melastomatoideae</taxon>
        <taxon>Melastomateae</taxon>
        <taxon>Melastoma</taxon>
    </lineage>
</organism>
<gene>
    <name evidence="1" type="ORF">MLD38_006999</name>
</gene>
<sequence>MAIVSSRTRLHIGVYDCNELEASTRNWHCQMKQSQPWNLELDPWQSFLMPSSIGTEIKRQTLPRTSVRFRHHHHFTFGNIPGKATSTAFSQ</sequence>
<reference evidence="2" key="1">
    <citation type="journal article" date="2023" name="Front. Plant Sci.">
        <title>Chromosomal-level genome assembly of Melastoma candidum provides insights into trichome evolution.</title>
        <authorList>
            <person name="Zhong Y."/>
            <person name="Wu W."/>
            <person name="Sun C."/>
            <person name="Zou P."/>
            <person name="Liu Y."/>
            <person name="Dai S."/>
            <person name="Zhou R."/>
        </authorList>
    </citation>
    <scope>NUCLEOTIDE SEQUENCE [LARGE SCALE GENOMIC DNA]</scope>
</reference>
<evidence type="ECO:0000313" key="1">
    <source>
        <dbReference type="EMBL" id="KAI4380860.1"/>
    </source>
</evidence>
<comment type="caution">
    <text evidence="1">The sequence shown here is derived from an EMBL/GenBank/DDBJ whole genome shotgun (WGS) entry which is preliminary data.</text>
</comment>
<dbReference type="EMBL" id="CM042882">
    <property type="protein sequence ID" value="KAI4380860.1"/>
    <property type="molecule type" value="Genomic_DNA"/>
</dbReference>
<accession>A0ACB9RPN2</accession>
<evidence type="ECO:0000313" key="2">
    <source>
        <dbReference type="Proteomes" id="UP001057402"/>
    </source>
</evidence>
<keyword evidence="2" id="KW-1185">Reference proteome</keyword>